<dbReference type="PANTHER" id="PTHR46294:SF4">
    <property type="entry name" value="SEGMENTATION PROTEIN EVEN-SKIPPED"/>
    <property type="match status" value="1"/>
</dbReference>
<dbReference type="CDD" id="cd00086">
    <property type="entry name" value="homeodomain"/>
    <property type="match status" value="1"/>
</dbReference>
<protein>
    <submittedName>
        <fullName evidence="11">Even-skipped isoform 2</fullName>
    </submittedName>
</protein>
<dbReference type="InterPro" id="IPR017970">
    <property type="entry name" value="Homeobox_CS"/>
</dbReference>
<feature type="DNA-binding region" description="Homeobox" evidence="7">
    <location>
        <begin position="68"/>
        <end position="127"/>
    </location>
</feature>
<accession>W5R501</accession>
<dbReference type="PRINTS" id="PR00024">
    <property type="entry name" value="HOMEOBOX"/>
</dbReference>
<evidence type="ECO:0000256" key="6">
    <source>
        <dbReference type="ARBA" id="ARBA00038449"/>
    </source>
</evidence>
<dbReference type="AlphaFoldDB" id="W5R501"/>
<evidence type="ECO:0000256" key="4">
    <source>
        <dbReference type="ARBA" id="ARBA00023155"/>
    </source>
</evidence>
<dbReference type="GO" id="GO:0000981">
    <property type="term" value="F:DNA-binding transcription factor activity, RNA polymerase II-specific"/>
    <property type="evidence" value="ECO:0007669"/>
    <property type="project" value="InterPro"/>
</dbReference>
<sequence>MQGFQRSFEHCSEDSKPLVVDVMPPQYESPPHSPQQNELNKSSYCGGNDISTPSMPAMPSSQSMDPNIRRYRTAFTRDQLNRLEKEFLRENYVSRPRRCELAAELNLPESTIKVWFQNRRMKDKRQRLALVWPCPASPAATCPSTPRSSRSPPAAPAASPSPRPRPRRPVCQPRRLTDRR</sequence>
<dbReference type="PROSITE" id="PS00027">
    <property type="entry name" value="HOMEOBOX_1"/>
    <property type="match status" value="1"/>
</dbReference>
<dbReference type="InterPro" id="IPR052002">
    <property type="entry name" value="Even-skipped_HD"/>
</dbReference>
<keyword evidence="5 7" id="KW-0539">Nucleus</keyword>
<feature type="region of interest" description="Disordered" evidence="9">
    <location>
        <begin position="136"/>
        <end position="180"/>
    </location>
</feature>
<organism evidence="11">
    <name type="scientific">Nasonia vitripennis</name>
    <name type="common">Parasitic wasp</name>
    <dbReference type="NCBI Taxonomy" id="7425"/>
    <lineage>
        <taxon>Eukaryota</taxon>
        <taxon>Metazoa</taxon>
        <taxon>Ecdysozoa</taxon>
        <taxon>Arthropoda</taxon>
        <taxon>Hexapoda</taxon>
        <taxon>Insecta</taxon>
        <taxon>Pterygota</taxon>
        <taxon>Neoptera</taxon>
        <taxon>Endopterygota</taxon>
        <taxon>Hymenoptera</taxon>
        <taxon>Apocrita</taxon>
        <taxon>Proctotrupomorpha</taxon>
        <taxon>Chalcidoidea</taxon>
        <taxon>Pteromalidae</taxon>
        <taxon>Pteromalinae</taxon>
        <taxon>Nasonia</taxon>
    </lineage>
</organism>
<evidence type="ECO:0000256" key="7">
    <source>
        <dbReference type="PROSITE-ProRule" id="PRU00108"/>
    </source>
</evidence>
<feature type="compositionally biased region" description="Basic and acidic residues" evidence="9">
    <location>
        <begin position="7"/>
        <end position="16"/>
    </location>
</feature>
<dbReference type="InterPro" id="IPR001356">
    <property type="entry name" value="HD"/>
</dbReference>
<feature type="compositionally biased region" description="Polar residues" evidence="9">
    <location>
        <begin position="34"/>
        <end position="45"/>
    </location>
</feature>
<comment type="similarity">
    <text evidence="6">Belongs to the even-skipped homeobox family.</text>
</comment>
<dbReference type="InterPro" id="IPR009057">
    <property type="entry name" value="Homeodomain-like_sf"/>
</dbReference>
<dbReference type="EMBL" id="KC168091">
    <property type="protein sequence ID" value="AGM16247.1"/>
    <property type="molecule type" value="mRNA"/>
</dbReference>
<dbReference type="PROSITE" id="PS50071">
    <property type="entry name" value="HOMEOBOX_2"/>
    <property type="match status" value="1"/>
</dbReference>
<evidence type="ECO:0000256" key="9">
    <source>
        <dbReference type="SAM" id="MobiDB-lite"/>
    </source>
</evidence>
<feature type="compositionally biased region" description="Low complexity" evidence="9">
    <location>
        <begin position="51"/>
        <end position="64"/>
    </location>
</feature>
<dbReference type="SMART" id="SM00389">
    <property type="entry name" value="HOX"/>
    <property type="match status" value="1"/>
</dbReference>
<keyword evidence="2" id="KW-0217">Developmental protein</keyword>
<evidence type="ECO:0000256" key="8">
    <source>
        <dbReference type="RuleBase" id="RU000682"/>
    </source>
</evidence>
<evidence type="ECO:0000256" key="5">
    <source>
        <dbReference type="ARBA" id="ARBA00023242"/>
    </source>
</evidence>
<evidence type="ECO:0000256" key="3">
    <source>
        <dbReference type="ARBA" id="ARBA00023125"/>
    </source>
</evidence>
<dbReference type="GO" id="GO:0005634">
    <property type="term" value="C:nucleus"/>
    <property type="evidence" value="ECO:0007669"/>
    <property type="project" value="UniProtKB-SubCell"/>
</dbReference>
<dbReference type="SUPFAM" id="SSF46689">
    <property type="entry name" value="Homeodomain-like"/>
    <property type="match status" value="1"/>
</dbReference>
<evidence type="ECO:0000313" key="11">
    <source>
        <dbReference type="EMBL" id="AGM16247.1"/>
    </source>
</evidence>
<evidence type="ECO:0000256" key="2">
    <source>
        <dbReference type="ARBA" id="ARBA00022473"/>
    </source>
</evidence>
<dbReference type="Gene3D" id="1.10.10.60">
    <property type="entry name" value="Homeodomain-like"/>
    <property type="match status" value="1"/>
</dbReference>
<evidence type="ECO:0000259" key="10">
    <source>
        <dbReference type="PROSITE" id="PS50071"/>
    </source>
</evidence>
<dbReference type="PANTHER" id="PTHR46294">
    <property type="entry name" value="SEGMENTATION PROTEIN EVEN-SKIPPED"/>
    <property type="match status" value="1"/>
</dbReference>
<proteinExistence type="evidence at transcript level"/>
<keyword evidence="4 7" id="KW-0371">Homeobox</keyword>
<reference evidence="11" key="1">
    <citation type="submission" date="2012-11" db="EMBL/GenBank/DDBJ databases">
        <title>Dual Mode of Embryonic Development is Highlighted by Expression and Function of Nasonia Pair Rule Genes.</title>
        <authorList>
            <person name="Rosenberg M.I."/>
            <person name="Brent A.E."/>
            <person name="Payre F."/>
            <person name="Desplan C."/>
        </authorList>
    </citation>
    <scope>NUCLEOTIDE SEQUENCE</scope>
    <source>
        <tissue evidence="11">Mixed stage embryos</tissue>
    </source>
</reference>
<feature type="region of interest" description="Disordered" evidence="9">
    <location>
        <begin position="1"/>
        <end position="65"/>
    </location>
</feature>
<feature type="compositionally biased region" description="Pro residues" evidence="9">
    <location>
        <begin position="153"/>
        <end position="163"/>
    </location>
</feature>
<name>W5R501_NASVI</name>
<comment type="subcellular location">
    <subcellularLocation>
        <location evidence="1 7 8">Nucleus</location>
    </subcellularLocation>
</comment>
<keyword evidence="3 7" id="KW-0238">DNA-binding</keyword>
<feature type="compositionally biased region" description="Low complexity" evidence="9">
    <location>
        <begin position="136"/>
        <end position="152"/>
    </location>
</feature>
<evidence type="ECO:0000256" key="1">
    <source>
        <dbReference type="ARBA" id="ARBA00004123"/>
    </source>
</evidence>
<feature type="domain" description="Homeobox" evidence="10">
    <location>
        <begin position="66"/>
        <end position="126"/>
    </location>
</feature>
<dbReference type="InterPro" id="IPR020479">
    <property type="entry name" value="HD_metazoa"/>
</dbReference>
<dbReference type="FunFam" id="1.10.10.60:FF:000256">
    <property type="entry name" value="Even-skipped homeobox 1"/>
    <property type="match status" value="1"/>
</dbReference>
<dbReference type="GO" id="GO:0000978">
    <property type="term" value="F:RNA polymerase II cis-regulatory region sequence-specific DNA binding"/>
    <property type="evidence" value="ECO:0007669"/>
    <property type="project" value="TreeGrafter"/>
</dbReference>
<dbReference type="Pfam" id="PF00046">
    <property type="entry name" value="Homeodomain"/>
    <property type="match status" value="1"/>
</dbReference>